<accession>A0AAV7SD89</accession>
<dbReference type="EMBL" id="JANPWB010000008">
    <property type="protein sequence ID" value="KAJ1162522.1"/>
    <property type="molecule type" value="Genomic_DNA"/>
</dbReference>
<dbReference type="Proteomes" id="UP001066276">
    <property type="component" value="Chromosome 4_2"/>
</dbReference>
<comment type="caution">
    <text evidence="1">The sequence shown here is derived from an EMBL/GenBank/DDBJ whole genome shotgun (WGS) entry which is preliminary data.</text>
</comment>
<gene>
    <name evidence="1" type="ORF">NDU88_002990</name>
</gene>
<protein>
    <submittedName>
        <fullName evidence="1">Uncharacterized protein</fullName>
    </submittedName>
</protein>
<reference evidence="1" key="1">
    <citation type="journal article" date="2022" name="bioRxiv">
        <title>Sequencing and chromosome-scale assembly of the giantPleurodeles waltlgenome.</title>
        <authorList>
            <person name="Brown T."/>
            <person name="Elewa A."/>
            <person name="Iarovenko S."/>
            <person name="Subramanian E."/>
            <person name="Araus A.J."/>
            <person name="Petzold A."/>
            <person name="Susuki M."/>
            <person name="Suzuki K.-i.T."/>
            <person name="Hayashi T."/>
            <person name="Toyoda A."/>
            <person name="Oliveira C."/>
            <person name="Osipova E."/>
            <person name="Leigh N.D."/>
            <person name="Simon A."/>
            <person name="Yun M.H."/>
        </authorList>
    </citation>
    <scope>NUCLEOTIDE SEQUENCE</scope>
    <source>
        <strain evidence="1">20211129_DDA</strain>
        <tissue evidence="1">Liver</tissue>
    </source>
</reference>
<sequence length="131" mass="14439">MGKDKWPEAQALQGQIDQYMRSVGATDKDQPPMGMLVPTDHVASILQATLDLLSSLERKMGELKVNMYLLRQDLCNMTSRVAEADGPISTMEDILRQTTVPGIQNKVHLHSLPVDNAEGRSSCSNIRNMGS</sequence>
<organism evidence="1 2">
    <name type="scientific">Pleurodeles waltl</name>
    <name type="common">Iberian ribbed newt</name>
    <dbReference type="NCBI Taxonomy" id="8319"/>
    <lineage>
        <taxon>Eukaryota</taxon>
        <taxon>Metazoa</taxon>
        <taxon>Chordata</taxon>
        <taxon>Craniata</taxon>
        <taxon>Vertebrata</taxon>
        <taxon>Euteleostomi</taxon>
        <taxon>Amphibia</taxon>
        <taxon>Batrachia</taxon>
        <taxon>Caudata</taxon>
        <taxon>Salamandroidea</taxon>
        <taxon>Salamandridae</taxon>
        <taxon>Pleurodelinae</taxon>
        <taxon>Pleurodeles</taxon>
    </lineage>
</organism>
<name>A0AAV7SD89_PLEWA</name>
<keyword evidence="2" id="KW-1185">Reference proteome</keyword>
<proteinExistence type="predicted"/>
<evidence type="ECO:0000313" key="2">
    <source>
        <dbReference type="Proteomes" id="UP001066276"/>
    </source>
</evidence>
<dbReference type="AlphaFoldDB" id="A0AAV7SD89"/>
<evidence type="ECO:0000313" key="1">
    <source>
        <dbReference type="EMBL" id="KAJ1162522.1"/>
    </source>
</evidence>